<dbReference type="Proteomes" id="UP000559256">
    <property type="component" value="Unassembled WGS sequence"/>
</dbReference>
<dbReference type="OrthoDB" id="19928at2759"/>
<gene>
    <name evidence="1" type="ORF">D9758_001464</name>
</gene>
<comment type="caution">
    <text evidence="1">The sequence shown here is derived from an EMBL/GenBank/DDBJ whole genome shotgun (WGS) entry which is preliminary data.</text>
</comment>
<sequence>MSVTLTQLVNFLTRPLLLTGSTPPLQLTHLQLSLYNNFPTGFVSPFTLHLSPHSLPITSIYAACLAAGVDWHNWVRSILLLSGGAGEMYIFVMEGTIRVCVDGGKTVTVWTEEPSDDEVPAIAVSRSRVHVNHKPLSLTTGSITCASRTASFPSTAATTTTTTTAAPSKFINTTTTGADAANANNYNAITDMSASPSPMTIKLQAMIDSVRSCTRSRNPKVGLAQGAGNAESRPIRLPTLPVIPSLSIISSSSSSSSRVGVTTSSCSMPSSPYIPSVIVLPIDIDELTVPVAVASAPCSPILSPVYSHTPIYVSSDSIPRKIQIQITNLPPLAVLRVLPHPPVPQPPLTPASHLVPPNHSPQSLLLPLLILLVARFLTLFTSPNPSPRRKSLDTHTHNRAEFL</sequence>
<accession>A0A8H5LXL4</accession>
<organism evidence="1 2">
    <name type="scientific">Tetrapyrgos nigripes</name>
    <dbReference type="NCBI Taxonomy" id="182062"/>
    <lineage>
        <taxon>Eukaryota</taxon>
        <taxon>Fungi</taxon>
        <taxon>Dikarya</taxon>
        <taxon>Basidiomycota</taxon>
        <taxon>Agaricomycotina</taxon>
        <taxon>Agaricomycetes</taxon>
        <taxon>Agaricomycetidae</taxon>
        <taxon>Agaricales</taxon>
        <taxon>Marasmiineae</taxon>
        <taxon>Marasmiaceae</taxon>
        <taxon>Tetrapyrgos</taxon>
    </lineage>
</organism>
<evidence type="ECO:0000313" key="2">
    <source>
        <dbReference type="Proteomes" id="UP000559256"/>
    </source>
</evidence>
<evidence type="ECO:0000313" key="1">
    <source>
        <dbReference type="EMBL" id="KAF5373089.1"/>
    </source>
</evidence>
<name>A0A8H5LXL4_9AGAR</name>
<proteinExistence type="predicted"/>
<reference evidence="1 2" key="1">
    <citation type="journal article" date="2020" name="ISME J.">
        <title>Uncovering the hidden diversity of litter-decomposition mechanisms in mushroom-forming fungi.</title>
        <authorList>
            <person name="Floudas D."/>
            <person name="Bentzer J."/>
            <person name="Ahren D."/>
            <person name="Johansson T."/>
            <person name="Persson P."/>
            <person name="Tunlid A."/>
        </authorList>
    </citation>
    <scope>NUCLEOTIDE SEQUENCE [LARGE SCALE GENOMIC DNA]</scope>
    <source>
        <strain evidence="1 2">CBS 291.85</strain>
    </source>
</reference>
<dbReference type="EMBL" id="JAACJM010000004">
    <property type="protein sequence ID" value="KAF5373089.1"/>
    <property type="molecule type" value="Genomic_DNA"/>
</dbReference>
<dbReference type="AlphaFoldDB" id="A0A8H5LXL4"/>
<protein>
    <submittedName>
        <fullName evidence="1">Uncharacterized protein</fullName>
    </submittedName>
</protein>
<keyword evidence="2" id="KW-1185">Reference proteome</keyword>